<name>A0A5M6AJM2_9BACE</name>
<dbReference type="InterPro" id="IPR051159">
    <property type="entry name" value="Hexapeptide_acetyltransf"/>
</dbReference>
<sequence>MKQYYIMMKYYIAKLLRIPRRFRMIYYIYFNRFKFWLNDVKFGRNMQVYTKFFLNKAPGSKITIGDDFIYTNGDAFNPLCRNICGCINTTFPYSQISIGNGTGISSACLWANSSITIGNHVNIGGDCILMDSDAHNLDFRVRNAKSKIGKMSKDVLTAKTAPIVIEDDVLIGTRCIILKGVTIGARSVIGSGSIVTKSIPPDCIAAGNPCKVIRILNN</sequence>
<dbReference type="InterPro" id="IPR011004">
    <property type="entry name" value="Trimer_LpxA-like_sf"/>
</dbReference>
<reference evidence="1 2" key="1">
    <citation type="journal article" date="2019" name="Nat. Med.">
        <title>A library of human gut bacterial isolates paired with longitudinal multiomics data enables mechanistic microbiome research.</title>
        <authorList>
            <person name="Poyet M."/>
            <person name="Groussin M."/>
            <person name="Gibbons S.M."/>
            <person name="Avila-Pacheco J."/>
            <person name="Jiang X."/>
            <person name="Kearney S.M."/>
            <person name="Perrotta A.R."/>
            <person name="Berdy B."/>
            <person name="Zhao S."/>
            <person name="Lieberman T.D."/>
            <person name="Swanson P.K."/>
            <person name="Smith M."/>
            <person name="Roesemann S."/>
            <person name="Alexander J.E."/>
            <person name="Rich S.A."/>
            <person name="Livny J."/>
            <person name="Vlamakis H."/>
            <person name="Clish C."/>
            <person name="Bullock K."/>
            <person name="Deik A."/>
            <person name="Scott J."/>
            <person name="Pierce K.A."/>
            <person name="Xavier R.J."/>
            <person name="Alm E.J."/>
        </authorList>
    </citation>
    <scope>NUCLEOTIDE SEQUENCE [LARGE SCALE GENOMIC DNA]</scope>
    <source>
        <strain evidence="1 2">BIOML-A31</strain>
    </source>
</reference>
<protein>
    <submittedName>
        <fullName evidence="1">Acyltransferase</fullName>
    </submittedName>
</protein>
<organism evidence="1 2">
    <name type="scientific">Bacteroides caccae</name>
    <dbReference type="NCBI Taxonomy" id="47678"/>
    <lineage>
        <taxon>Bacteria</taxon>
        <taxon>Pseudomonadati</taxon>
        <taxon>Bacteroidota</taxon>
        <taxon>Bacteroidia</taxon>
        <taxon>Bacteroidales</taxon>
        <taxon>Bacteroidaceae</taxon>
        <taxon>Bacteroides</taxon>
    </lineage>
</organism>
<accession>A0A5M6AJM2</accession>
<dbReference type="SUPFAM" id="SSF51161">
    <property type="entry name" value="Trimeric LpxA-like enzymes"/>
    <property type="match status" value="1"/>
</dbReference>
<dbReference type="EMBL" id="VVYP01000001">
    <property type="protein sequence ID" value="KAA5466297.1"/>
    <property type="molecule type" value="Genomic_DNA"/>
</dbReference>
<dbReference type="PANTHER" id="PTHR23416">
    <property type="entry name" value="SIALIC ACID SYNTHASE-RELATED"/>
    <property type="match status" value="1"/>
</dbReference>
<dbReference type="Gene3D" id="2.160.10.10">
    <property type="entry name" value="Hexapeptide repeat proteins"/>
    <property type="match status" value="1"/>
</dbReference>
<keyword evidence="1" id="KW-0012">Acyltransferase</keyword>
<evidence type="ECO:0000313" key="2">
    <source>
        <dbReference type="Proteomes" id="UP000475905"/>
    </source>
</evidence>
<dbReference type="Proteomes" id="UP000475905">
    <property type="component" value="Unassembled WGS sequence"/>
</dbReference>
<proteinExistence type="predicted"/>
<dbReference type="AlphaFoldDB" id="A0A5M6AJM2"/>
<dbReference type="GO" id="GO:0016746">
    <property type="term" value="F:acyltransferase activity"/>
    <property type="evidence" value="ECO:0007669"/>
    <property type="project" value="UniProtKB-KW"/>
</dbReference>
<comment type="caution">
    <text evidence="1">The sequence shown here is derived from an EMBL/GenBank/DDBJ whole genome shotgun (WGS) entry which is preliminary data.</text>
</comment>
<dbReference type="Pfam" id="PF14602">
    <property type="entry name" value="Hexapep_2"/>
    <property type="match status" value="1"/>
</dbReference>
<dbReference type="CDD" id="cd04647">
    <property type="entry name" value="LbH_MAT_like"/>
    <property type="match status" value="1"/>
</dbReference>
<keyword evidence="1" id="KW-0808">Transferase</keyword>
<dbReference type="InterPro" id="IPR001451">
    <property type="entry name" value="Hexapep"/>
</dbReference>
<evidence type="ECO:0000313" key="1">
    <source>
        <dbReference type="EMBL" id="KAA5466297.1"/>
    </source>
</evidence>
<gene>
    <name evidence="1" type="ORF">F2Y36_00050</name>
</gene>